<organism evidence="1">
    <name type="scientific">Arundo donax</name>
    <name type="common">Giant reed</name>
    <name type="synonym">Donax arundinaceus</name>
    <dbReference type="NCBI Taxonomy" id="35708"/>
    <lineage>
        <taxon>Eukaryota</taxon>
        <taxon>Viridiplantae</taxon>
        <taxon>Streptophyta</taxon>
        <taxon>Embryophyta</taxon>
        <taxon>Tracheophyta</taxon>
        <taxon>Spermatophyta</taxon>
        <taxon>Magnoliopsida</taxon>
        <taxon>Liliopsida</taxon>
        <taxon>Poales</taxon>
        <taxon>Poaceae</taxon>
        <taxon>PACMAD clade</taxon>
        <taxon>Arundinoideae</taxon>
        <taxon>Arundineae</taxon>
        <taxon>Arundo</taxon>
    </lineage>
</organism>
<dbReference type="EMBL" id="GBRH01274603">
    <property type="protein sequence ID" value="JAD23292.1"/>
    <property type="molecule type" value="Transcribed_RNA"/>
</dbReference>
<name>A0A0A8YL82_ARUDO</name>
<sequence>MTPLPQEKLSR</sequence>
<accession>A0A0A8YL82</accession>
<reference evidence="1" key="1">
    <citation type="submission" date="2014-09" db="EMBL/GenBank/DDBJ databases">
        <authorList>
            <person name="Magalhaes I.L.F."/>
            <person name="Oliveira U."/>
            <person name="Santos F.R."/>
            <person name="Vidigal T.H.D.A."/>
            <person name="Brescovit A.D."/>
            <person name="Santos A.J."/>
        </authorList>
    </citation>
    <scope>NUCLEOTIDE SEQUENCE</scope>
    <source>
        <tissue evidence="1">Shoot tissue taken approximately 20 cm above the soil surface</tissue>
    </source>
</reference>
<proteinExistence type="predicted"/>
<protein>
    <submittedName>
        <fullName evidence="1">Uncharacterized protein</fullName>
    </submittedName>
</protein>
<reference evidence="1" key="2">
    <citation type="journal article" date="2015" name="Data Brief">
        <title>Shoot transcriptome of the giant reed, Arundo donax.</title>
        <authorList>
            <person name="Barrero R.A."/>
            <person name="Guerrero F.D."/>
            <person name="Moolhuijzen P."/>
            <person name="Goolsby J.A."/>
            <person name="Tidwell J."/>
            <person name="Bellgard S.E."/>
            <person name="Bellgard M.I."/>
        </authorList>
    </citation>
    <scope>NUCLEOTIDE SEQUENCE</scope>
    <source>
        <tissue evidence="1">Shoot tissue taken approximately 20 cm above the soil surface</tissue>
    </source>
</reference>
<evidence type="ECO:0000313" key="1">
    <source>
        <dbReference type="EMBL" id="JAD23292.1"/>
    </source>
</evidence>